<evidence type="ECO:0000256" key="1">
    <source>
        <dbReference type="SAM" id="MobiDB-lite"/>
    </source>
</evidence>
<dbReference type="OMA" id="CEEWADW"/>
<sequence length="393" mass="42712">MFDESAFDVDDGTGYSPAPSPSMSAVSAVPSLFYGTSSPSSSLCPSPSVLPSNLTSPAIPSISLPPTSSTGSSKALNDEIRFTRKPSVQNAPMPTTFSTATPYQSYQSRRRSYPVIRQSQFSGGGCGGFVSSSSGTYKPTDHPAERGDVAGTIHPPHSHSSAIDNLKKQNHRHTNPSTSPVSMSMSLSLSTSQTPISSFLNGCFGDGSPTQSSTNHQTHNRTRSKSHGNSQAMYSSGRVGNVRGNRWHRDDGQSEQATDTDLTDRRGRSATRSSSRDDHSDSRRLSRLSPNPTRSARSKSKSKSKSKSSHSSRSSQSCIRTLPPLKQEQSDDTIGPGCEEWADWSWDQHHTNKLAISTQHHRSDRHRDSLEHDYFDLEATPKLEKKQVIGMGE</sequence>
<reference evidence="2 3" key="1">
    <citation type="submission" date="2019-03" db="EMBL/GenBank/DDBJ databases">
        <title>Sequencing 23 genomes of Wallemia ichthyophaga.</title>
        <authorList>
            <person name="Gostincar C."/>
        </authorList>
    </citation>
    <scope>NUCLEOTIDE SEQUENCE [LARGE SCALE GENOMIC DNA]</scope>
    <source>
        <strain evidence="2 3">EXF-8621</strain>
    </source>
</reference>
<feature type="compositionally biased region" description="Basic residues" evidence="1">
    <location>
        <begin position="296"/>
        <end position="310"/>
    </location>
</feature>
<feature type="compositionally biased region" description="Basic and acidic residues" evidence="1">
    <location>
        <begin position="139"/>
        <end position="148"/>
    </location>
</feature>
<comment type="caution">
    <text evidence="2">The sequence shown here is derived from an EMBL/GenBank/DDBJ whole genome shotgun (WGS) entry which is preliminary data.</text>
</comment>
<name>A0A4T0HLD6_WALIC</name>
<protein>
    <submittedName>
        <fullName evidence="2">Uncharacterized protein</fullName>
    </submittedName>
</protein>
<feature type="compositionally biased region" description="Low complexity" evidence="1">
    <location>
        <begin position="21"/>
        <end position="73"/>
    </location>
</feature>
<feature type="compositionally biased region" description="Polar residues" evidence="1">
    <location>
        <begin position="86"/>
        <end position="104"/>
    </location>
</feature>
<feature type="compositionally biased region" description="Acidic residues" evidence="1">
    <location>
        <begin position="1"/>
        <end position="11"/>
    </location>
</feature>
<dbReference type="EMBL" id="SPOF01000007">
    <property type="protein sequence ID" value="TIB15432.1"/>
    <property type="molecule type" value="Genomic_DNA"/>
</dbReference>
<accession>A0A4T0HLD6</accession>
<feature type="region of interest" description="Disordered" evidence="1">
    <location>
        <begin position="132"/>
        <end position="336"/>
    </location>
</feature>
<dbReference type="Proteomes" id="UP000306954">
    <property type="component" value="Unassembled WGS sequence"/>
</dbReference>
<feature type="compositionally biased region" description="Low complexity" evidence="1">
    <location>
        <begin position="176"/>
        <end position="192"/>
    </location>
</feature>
<proteinExistence type="predicted"/>
<gene>
    <name evidence="2" type="ORF">E3P90_00845</name>
</gene>
<feature type="region of interest" description="Disordered" evidence="1">
    <location>
        <begin position="1"/>
        <end position="104"/>
    </location>
</feature>
<evidence type="ECO:0000313" key="2">
    <source>
        <dbReference type="EMBL" id="TIB15432.1"/>
    </source>
</evidence>
<organism evidence="2 3">
    <name type="scientific">Wallemia ichthyophaga</name>
    <dbReference type="NCBI Taxonomy" id="245174"/>
    <lineage>
        <taxon>Eukaryota</taxon>
        <taxon>Fungi</taxon>
        <taxon>Dikarya</taxon>
        <taxon>Basidiomycota</taxon>
        <taxon>Wallemiomycotina</taxon>
        <taxon>Wallemiomycetes</taxon>
        <taxon>Wallemiales</taxon>
        <taxon>Wallemiaceae</taxon>
        <taxon>Wallemia</taxon>
    </lineage>
</organism>
<evidence type="ECO:0000313" key="3">
    <source>
        <dbReference type="Proteomes" id="UP000306954"/>
    </source>
</evidence>
<feature type="compositionally biased region" description="Polar residues" evidence="1">
    <location>
        <begin position="208"/>
        <end position="217"/>
    </location>
</feature>
<feature type="compositionally biased region" description="Basic and acidic residues" evidence="1">
    <location>
        <begin position="274"/>
        <end position="284"/>
    </location>
</feature>
<dbReference type="AlphaFoldDB" id="A0A4T0HLD6"/>